<gene>
    <name evidence="5" type="ORF">JOF53_007108</name>
</gene>
<dbReference type="PROSITE" id="PS50893">
    <property type="entry name" value="ABC_TRANSPORTER_2"/>
    <property type="match status" value="1"/>
</dbReference>
<sequence length="239" mass="25747">MLSLLGVGKRYGRGPMVISDVDLALPPGRTTVVRGRNGSGKSTLLRVVAGVCRPTTGRVLDRPRQVGYVPERFPAHLRLSPKDYLRHLGAVRGLSRAGAASRGGELLERLAFAGEPDAPMLRLSKGNTQKLALAQALLAPVDLLVLDEPWTGLDTASAAVLGELLAERARDGAAVVLIDHEEHAELVRRDRLVEIEAGRVSVHETVSDEQVELTLRLPAHRVAELRAAARRLGGVEVTR</sequence>
<comment type="caution">
    <text evidence="5">The sequence shown here is derived from an EMBL/GenBank/DDBJ whole genome shotgun (WGS) entry which is preliminary data.</text>
</comment>
<dbReference type="RefSeq" id="WP_245372946.1">
    <property type="nucleotide sequence ID" value="NZ_JAGIOO010000001.1"/>
</dbReference>
<protein>
    <submittedName>
        <fullName evidence="5">ABC-type multidrug transport system ATPase subunit</fullName>
    </submittedName>
</protein>
<evidence type="ECO:0000313" key="5">
    <source>
        <dbReference type="EMBL" id="MBP2478236.1"/>
    </source>
</evidence>
<dbReference type="InterPro" id="IPR027417">
    <property type="entry name" value="P-loop_NTPase"/>
</dbReference>
<evidence type="ECO:0000259" key="4">
    <source>
        <dbReference type="PROSITE" id="PS50893"/>
    </source>
</evidence>
<evidence type="ECO:0000256" key="1">
    <source>
        <dbReference type="ARBA" id="ARBA00022448"/>
    </source>
</evidence>
<feature type="domain" description="ABC transporter" evidence="4">
    <location>
        <begin position="2"/>
        <end position="222"/>
    </location>
</feature>
<evidence type="ECO:0000256" key="2">
    <source>
        <dbReference type="ARBA" id="ARBA00022741"/>
    </source>
</evidence>
<dbReference type="Gene3D" id="3.40.50.300">
    <property type="entry name" value="P-loop containing nucleotide triphosphate hydrolases"/>
    <property type="match status" value="1"/>
</dbReference>
<dbReference type="PANTHER" id="PTHR42939">
    <property type="entry name" value="ABC TRANSPORTER ATP-BINDING PROTEIN ALBC-RELATED"/>
    <property type="match status" value="1"/>
</dbReference>
<evidence type="ECO:0000313" key="6">
    <source>
        <dbReference type="Proteomes" id="UP001519363"/>
    </source>
</evidence>
<dbReference type="Proteomes" id="UP001519363">
    <property type="component" value="Unassembled WGS sequence"/>
</dbReference>
<evidence type="ECO:0000256" key="3">
    <source>
        <dbReference type="ARBA" id="ARBA00022840"/>
    </source>
</evidence>
<dbReference type="InterPro" id="IPR003439">
    <property type="entry name" value="ABC_transporter-like_ATP-bd"/>
</dbReference>
<dbReference type="SMART" id="SM00382">
    <property type="entry name" value="AAA"/>
    <property type="match status" value="1"/>
</dbReference>
<organism evidence="5 6">
    <name type="scientific">Crossiella equi</name>
    <dbReference type="NCBI Taxonomy" id="130796"/>
    <lineage>
        <taxon>Bacteria</taxon>
        <taxon>Bacillati</taxon>
        <taxon>Actinomycetota</taxon>
        <taxon>Actinomycetes</taxon>
        <taxon>Pseudonocardiales</taxon>
        <taxon>Pseudonocardiaceae</taxon>
        <taxon>Crossiella</taxon>
    </lineage>
</organism>
<name>A0ABS5AP85_9PSEU</name>
<keyword evidence="3" id="KW-0067">ATP-binding</keyword>
<dbReference type="PANTHER" id="PTHR42939:SF1">
    <property type="entry name" value="ABC TRANSPORTER ATP-BINDING PROTEIN ALBC-RELATED"/>
    <property type="match status" value="1"/>
</dbReference>
<accession>A0ABS5AP85</accession>
<keyword evidence="1" id="KW-0813">Transport</keyword>
<dbReference type="InterPro" id="IPR051782">
    <property type="entry name" value="ABC_Transporter_VariousFunc"/>
</dbReference>
<reference evidence="5 6" key="1">
    <citation type="submission" date="2021-03" db="EMBL/GenBank/DDBJ databases">
        <title>Sequencing the genomes of 1000 actinobacteria strains.</title>
        <authorList>
            <person name="Klenk H.-P."/>
        </authorList>
    </citation>
    <scope>NUCLEOTIDE SEQUENCE [LARGE SCALE GENOMIC DNA]</scope>
    <source>
        <strain evidence="5 6">DSM 44580</strain>
    </source>
</reference>
<keyword evidence="6" id="KW-1185">Reference proteome</keyword>
<dbReference type="InterPro" id="IPR003593">
    <property type="entry name" value="AAA+_ATPase"/>
</dbReference>
<keyword evidence="2" id="KW-0547">Nucleotide-binding</keyword>
<dbReference type="SUPFAM" id="SSF52540">
    <property type="entry name" value="P-loop containing nucleoside triphosphate hydrolases"/>
    <property type="match status" value="1"/>
</dbReference>
<proteinExistence type="predicted"/>
<dbReference type="EMBL" id="JAGIOO010000001">
    <property type="protein sequence ID" value="MBP2478236.1"/>
    <property type="molecule type" value="Genomic_DNA"/>
</dbReference>
<dbReference type="Pfam" id="PF00005">
    <property type="entry name" value="ABC_tran"/>
    <property type="match status" value="1"/>
</dbReference>